<dbReference type="PANTHER" id="PTHR14269">
    <property type="entry name" value="CDP-DIACYLGLYCEROL--GLYCEROL-3-PHOSPHATE 3-PHOSPHATIDYLTRANSFERASE-RELATED"/>
    <property type="match status" value="1"/>
</dbReference>
<evidence type="ECO:0000313" key="3">
    <source>
        <dbReference type="Proteomes" id="UP000469559"/>
    </source>
</evidence>
<sequence>MRIAMDSVPRPQRQPPLVSKTYSSVEVRHPPESSLLEDLPSCQHISSVCNISQGDISRQPAFAFAFDIDGVLMRSTKPIPEAIETLSYLYQNNIPFILLTNGGGKHENTRVMELSMQLGVPITEGNFVQSHTPFKQLVQDPDRPDIWMNKTILVTGGDANMCRHIAMDYGFKRVVTPGDILVAYPSIWPYHQLNVFSDYYHSTSQRLPKPNNHTNSLKPLKIDAIFVFNNPRDWALDSQVILDLLMSRKGLLGTVSEKNGNASLPNNGWQQDEQPKLFFSHSDLVWATTYHIPRLAQGGFQASLQGIWNAKTDGAVLERTVFGKPRAATFEYAERALNKYRAQMFRGSGHIEGKDKLLRVYMIGDNPESDIRGANEFRSTFGTEWISILVKTGVYQDGASLAYKPRVIVNNVLEAVKWALNQERLRTLDNVELDG</sequence>
<keyword evidence="3" id="KW-1185">Reference proteome</keyword>
<dbReference type="Gene3D" id="3.40.50.1000">
    <property type="entry name" value="HAD superfamily/HAD-like"/>
    <property type="match status" value="2"/>
</dbReference>
<reference evidence="2 3" key="1">
    <citation type="submission" date="2018-05" db="EMBL/GenBank/DDBJ databases">
        <title>Whole genome sequencing for identification of molecular markers to develop diagnostic detection tools for the regulated plant pathogen Lachnellula willkommii.</title>
        <authorList>
            <person name="Giroux E."/>
            <person name="Bilodeau G."/>
        </authorList>
    </citation>
    <scope>NUCLEOTIDE SEQUENCE [LARGE SCALE GENOMIC DNA]</scope>
    <source>
        <strain evidence="2 3">CBS 203.66</strain>
    </source>
</reference>
<dbReference type="InterPro" id="IPR006357">
    <property type="entry name" value="HAD-SF_hydro_IIA"/>
</dbReference>
<dbReference type="Pfam" id="PF13344">
    <property type="entry name" value="Hydrolase_6"/>
    <property type="match status" value="1"/>
</dbReference>
<dbReference type="GO" id="GO:0046474">
    <property type="term" value="P:glycerophospholipid biosynthetic process"/>
    <property type="evidence" value="ECO:0007669"/>
    <property type="project" value="TreeGrafter"/>
</dbReference>
<dbReference type="GO" id="GO:0005739">
    <property type="term" value="C:mitochondrion"/>
    <property type="evidence" value="ECO:0007669"/>
    <property type="project" value="TreeGrafter"/>
</dbReference>
<feature type="region of interest" description="Disordered" evidence="1">
    <location>
        <begin position="1"/>
        <end position="24"/>
    </location>
</feature>
<dbReference type="NCBIfam" id="TIGR01456">
    <property type="entry name" value="CECR5"/>
    <property type="match status" value="1"/>
</dbReference>
<evidence type="ECO:0000313" key="2">
    <source>
        <dbReference type="EMBL" id="TVY15516.1"/>
    </source>
</evidence>
<dbReference type="AlphaFoldDB" id="A0A8T9B7T9"/>
<evidence type="ECO:0000256" key="1">
    <source>
        <dbReference type="SAM" id="MobiDB-lite"/>
    </source>
</evidence>
<dbReference type="PANTHER" id="PTHR14269:SF57">
    <property type="entry name" value="SUPERFAMILY HYDROLASE, PUTATIVE (AFU_ORTHOLOGUE AFUA_2G02580)-RELATED"/>
    <property type="match status" value="1"/>
</dbReference>
<gene>
    <name evidence="2" type="ORF">LARI1_G006428</name>
</gene>
<dbReference type="SUPFAM" id="SSF56784">
    <property type="entry name" value="HAD-like"/>
    <property type="match status" value="1"/>
</dbReference>
<dbReference type="OrthoDB" id="10251048at2759"/>
<dbReference type="InterPro" id="IPR036412">
    <property type="entry name" value="HAD-like_sf"/>
</dbReference>
<dbReference type="NCBIfam" id="TIGR01460">
    <property type="entry name" value="HAD-SF-IIA"/>
    <property type="match status" value="1"/>
</dbReference>
<name>A0A8T9B7T9_9HELO</name>
<dbReference type="Proteomes" id="UP000469559">
    <property type="component" value="Unassembled WGS sequence"/>
</dbReference>
<dbReference type="InterPro" id="IPR006353">
    <property type="entry name" value="HAD-SF_hydro_IIA_CECR5"/>
</dbReference>
<dbReference type="Pfam" id="PF13242">
    <property type="entry name" value="Hydrolase_like"/>
    <property type="match status" value="1"/>
</dbReference>
<dbReference type="FunFam" id="3.40.50.1000:FF:000069">
    <property type="entry name" value="HAD-superfamily subfamily IIA hydrolase"/>
    <property type="match status" value="1"/>
</dbReference>
<protein>
    <submittedName>
        <fullName evidence="2">Putative CDP-alcohol phosphatidyltransferase class-I family protein</fullName>
    </submittedName>
</protein>
<proteinExistence type="predicted"/>
<comment type="caution">
    <text evidence="2">The sequence shown here is derived from an EMBL/GenBank/DDBJ whole genome shotgun (WGS) entry which is preliminary data.</text>
</comment>
<dbReference type="InterPro" id="IPR050324">
    <property type="entry name" value="CDP-alcohol_PTase-I"/>
</dbReference>
<dbReference type="InterPro" id="IPR023214">
    <property type="entry name" value="HAD_sf"/>
</dbReference>
<dbReference type="EMBL" id="QGMF01000490">
    <property type="protein sequence ID" value="TVY15516.1"/>
    <property type="molecule type" value="Genomic_DNA"/>
</dbReference>
<accession>A0A8T9B7T9</accession>
<organism evidence="2 3">
    <name type="scientific">Lachnellula arida</name>
    <dbReference type="NCBI Taxonomy" id="1316785"/>
    <lineage>
        <taxon>Eukaryota</taxon>
        <taxon>Fungi</taxon>
        <taxon>Dikarya</taxon>
        <taxon>Ascomycota</taxon>
        <taxon>Pezizomycotina</taxon>
        <taxon>Leotiomycetes</taxon>
        <taxon>Helotiales</taxon>
        <taxon>Lachnaceae</taxon>
        <taxon>Lachnellula</taxon>
    </lineage>
</organism>